<sequence length="385" mass="43560">MSLFKLVSLLIKFSCLFLLLSAPKYLLAEDKAYPQFSGYSPKSKLLINFEPVNILLESNVLDMGPSRRINAKLDKPPIGTKLRNVFPRATHNESNRFTYELIKSPKQKSLVNDVKKYLESLPDKKSLNLYSRQEQLAYWLNLYNITLINEIVKRYPIVGLEKILTGPDSLLDKKLVNIGSLQLSLSDIQYGILDKNYSKEPLIIYGLYQGYIGSPNINKKAFSGKNVYKLLKNNATDFVNSNRGTNIDSLNSLEVSSYYARNADYFPNFSNDLKLHLLQFADETTQEIINKSDKIEPIINNWAIADLFGSKRVFGGAMSTNSAASIGMSRNYALTDKVTKDANTGGEFRLSPKEITRLKELMKVRAKNYGETSVTITDLELQDEN</sequence>
<evidence type="ECO:0000259" key="1">
    <source>
        <dbReference type="Pfam" id="PF04784"/>
    </source>
</evidence>
<dbReference type="EMBL" id="LT965928">
    <property type="protein sequence ID" value="SOU40845.1"/>
    <property type="molecule type" value="Genomic_DNA"/>
</dbReference>
<reference evidence="2 3" key="1">
    <citation type="submission" date="2017-11" db="EMBL/GenBank/DDBJ databases">
        <authorList>
            <person name="Han C.G."/>
        </authorList>
    </citation>
    <scope>NUCLEOTIDE SEQUENCE [LARGE SCALE GENOMIC DNA]</scope>
    <source>
        <strain evidence="3">ATCC 43555</strain>
    </source>
</reference>
<name>A0A2K4X944_PSEVC</name>
<dbReference type="InterPro" id="IPR006869">
    <property type="entry name" value="DUF547"/>
</dbReference>
<feature type="domain" description="DUF547" evidence="1">
    <location>
        <begin position="130"/>
        <end position="239"/>
    </location>
</feature>
<proteinExistence type="predicted"/>
<dbReference type="Proteomes" id="UP000238288">
    <property type="component" value="Chromosome PCAR9a"/>
</dbReference>
<dbReference type="AlphaFoldDB" id="A0A2K4X944"/>
<accession>A0A2K4X944</accession>
<dbReference type="GeneID" id="93663505"/>
<evidence type="ECO:0000313" key="3">
    <source>
        <dbReference type="Proteomes" id="UP000238288"/>
    </source>
</evidence>
<gene>
    <name evidence="2" type="ORF">PCAR9_A30004</name>
</gene>
<dbReference type="OrthoDB" id="526867at2"/>
<evidence type="ECO:0000313" key="2">
    <source>
        <dbReference type="EMBL" id="SOU40845.1"/>
    </source>
</evidence>
<organism evidence="2 3">
    <name type="scientific">Pseudoalteromonas carrageenovora IAM 12662</name>
    <dbReference type="NCBI Taxonomy" id="1314868"/>
    <lineage>
        <taxon>Bacteria</taxon>
        <taxon>Pseudomonadati</taxon>
        <taxon>Pseudomonadota</taxon>
        <taxon>Gammaproteobacteria</taxon>
        <taxon>Alteromonadales</taxon>
        <taxon>Pseudoalteromonadaceae</taxon>
        <taxon>Pseudoalteromonas</taxon>
    </lineage>
</organism>
<dbReference type="Pfam" id="PF04784">
    <property type="entry name" value="DUF547"/>
    <property type="match status" value="1"/>
</dbReference>
<dbReference type="RefSeq" id="WP_104642613.1">
    <property type="nucleotide sequence ID" value="NZ_LT965928.1"/>
</dbReference>
<protein>
    <recommendedName>
        <fullName evidence="1">DUF547 domain-containing protein</fullName>
    </recommendedName>
</protein>